<organism evidence="1 2">
    <name type="scientific">Pseudomonas straminea</name>
    <dbReference type="NCBI Taxonomy" id="47882"/>
    <lineage>
        <taxon>Bacteria</taxon>
        <taxon>Pseudomonadati</taxon>
        <taxon>Pseudomonadota</taxon>
        <taxon>Gammaproteobacteria</taxon>
        <taxon>Pseudomonadales</taxon>
        <taxon>Pseudomonadaceae</taxon>
        <taxon>Phytopseudomonas</taxon>
    </lineage>
</organism>
<name>A0A1I1WN86_PSEOC</name>
<dbReference type="Proteomes" id="UP000243950">
    <property type="component" value="Unassembled WGS sequence"/>
</dbReference>
<dbReference type="InterPro" id="IPR035229">
    <property type="entry name" value="PflM"/>
</dbReference>
<sequence length="105" mass="12324">MQKYLHQPHRSDCDCSVCYVKRLGPISLSPRCTQCLPSRCFPVVGQMRLVNGHWLHVSSTYRWVSGFTCPQHSPTPRPPRYWYMVENIGKPTPYVPRWDLFELES</sequence>
<dbReference type="Pfam" id="PF17525">
    <property type="entry name" value="DUF5447"/>
    <property type="match status" value="1"/>
</dbReference>
<proteinExistence type="predicted"/>
<reference evidence="2" key="1">
    <citation type="submission" date="2016-10" db="EMBL/GenBank/DDBJ databases">
        <authorList>
            <person name="Varghese N."/>
            <person name="Submissions S."/>
        </authorList>
    </citation>
    <scope>NUCLEOTIDE SEQUENCE [LARGE SCALE GENOMIC DNA]</scope>
    <source>
        <strain evidence="2">JCM 2783</strain>
    </source>
</reference>
<dbReference type="AlphaFoldDB" id="A0A1I1WN86"/>
<dbReference type="EMBL" id="FOMO01000006">
    <property type="protein sequence ID" value="SFD96479.1"/>
    <property type="molecule type" value="Genomic_DNA"/>
</dbReference>
<evidence type="ECO:0000313" key="1">
    <source>
        <dbReference type="EMBL" id="SFD96479.1"/>
    </source>
</evidence>
<dbReference type="RefSeq" id="WP_167363157.1">
    <property type="nucleotide sequence ID" value="NZ_BSSG01000006.1"/>
</dbReference>
<gene>
    <name evidence="1" type="ORF">SAMN05216372_10661</name>
</gene>
<protein>
    <submittedName>
        <fullName evidence="1">Uncharacterized protein</fullName>
    </submittedName>
</protein>
<keyword evidence="2" id="KW-1185">Reference proteome</keyword>
<evidence type="ECO:0000313" key="2">
    <source>
        <dbReference type="Proteomes" id="UP000243950"/>
    </source>
</evidence>
<accession>A0A1I1WN86</accession>